<reference evidence="5 6" key="1">
    <citation type="journal article" date="2012" name="Science">
        <title>The Paleozoic origin of enzymatic lignin decomposition reconstructed from 31 fungal genomes.</title>
        <authorList>
            <person name="Floudas D."/>
            <person name="Binder M."/>
            <person name="Riley R."/>
            <person name="Barry K."/>
            <person name="Blanchette R.A."/>
            <person name="Henrissat B."/>
            <person name="Martinez A.T."/>
            <person name="Otillar R."/>
            <person name="Spatafora J.W."/>
            <person name="Yadav J.S."/>
            <person name="Aerts A."/>
            <person name="Benoit I."/>
            <person name="Boyd A."/>
            <person name="Carlson A."/>
            <person name="Copeland A."/>
            <person name="Coutinho P.M."/>
            <person name="de Vries R.P."/>
            <person name="Ferreira P."/>
            <person name="Findley K."/>
            <person name="Foster B."/>
            <person name="Gaskell J."/>
            <person name="Glotzer D."/>
            <person name="Gorecki P."/>
            <person name="Heitman J."/>
            <person name="Hesse C."/>
            <person name="Hori C."/>
            <person name="Igarashi K."/>
            <person name="Jurgens J.A."/>
            <person name="Kallen N."/>
            <person name="Kersten P."/>
            <person name="Kohler A."/>
            <person name="Kuees U."/>
            <person name="Kumar T.K.A."/>
            <person name="Kuo A."/>
            <person name="LaButti K."/>
            <person name="Larrondo L.F."/>
            <person name="Lindquist E."/>
            <person name="Ling A."/>
            <person name="Lombard V."/>
            <person name="Lucas S."/>
            <person name="Lundell T."/>
            <person name="Martin R."/>
            <person name="McLaughlin D.J."/>
            <person name="Morgenstern I."/>
            <person name="Morin E."/>
            <person name="Murat C."/>
            <person name="Nagy L.G."/>
            <person name="Nolan M."/>
            <person name="Ohm R.A."/>
            <person name="Patyshakuliyeva A."/>
            <person name="Rokas A."/>
            <person name="Ruiz-Duenas F.J."/>
            <person name="Sabat G."/>
            <person name="Salamov A."/>
            <person name="Samejima M."/>
            <person name="Schmutz J."/>
            <person name="Slot J.C."/>
            <person name="St John F."/>
            <person name="Stenlid J."/>
            <person name="Sun H."/>
            <person name="Sun S."/>
            <person name="Syed K."/>
            <person name="Tsang A."/>
            <person name="Wiebenga A."/>
            <person name="Young D."/>
            <person name="Pisabarro A."/>
            <person name="Eastwood D.C."/>
            <person name="Martin F."/>
            <person name="Cullen D."/>
            <person name="Grigoriev I.V."/>
            <person name="Hibbett D.S."/>
        </authorList>
    </citation>
    <scope>NUCLEOTIDE SEQUENCE [LARGE SCALE GENOMIC DNA]</scope>
    <source>
        <strain evidence="5 6">DJM-731 SS1</strain>
    </source>
</reference>
<dbReference type="OMA" id="IANGCHD"/>
<dbReference type="PANTHER" id="PTHR12482">
    <property type="entry name" value="LIPASE ROG1-RELATED-RELATED"/>
    <property type="match status" value="1"/>
</dbReference>
<feature type="region of interest" description="Disordered" evidence="2">
    <location>
        <begin position="356"/>
        <end position="399"/>
    </location>
</feature>
<dbReference type="HOGENOM" id="CLU_027968_0_0_1"/>
<dbReference type="InterPro" id="IPR007751">
    <property type="entry name" value="DUF676_lipase-like"/>
</dbReference>
<feature type="domain" description="DUF676" evidence="4">
    <location>
        <begin position="14"/>
        <end position="219"/>
    </location>
</feature>
<sequence>MENTSPTPASVSPQPVHLVLLVHGMWGDPQHLSNMASRLREQFPASSIKPGQPLLDVLVAEANRGNHTYDGVDWGAERVADEFLSYVDKLEREGKVVQRLSIVGYSLGGLIARYLIGILETRNFFSRVEPRAFYTFATPHIGLPRYPSFYSSLTYTLGPRFLSRTGEQFYAIDQWGTSGRPLLEVMADPQGVFYRGLARFARREVYANAAGDVTVPYVTSAIEVHDPFFHYQSNGIQLEFDPKHPHMITKWELPVPVEKPQLAIMSWEYLRSLYPTRPVLPPHLQFSYPYNYVFFALSPLLVPFVAPIILLALVYRFSAATRESRRRIALLESDSEWEDNTSLALSRRPTLMSLSMSGWSTPTSSMEQGSSESTTPAPTPSPPMNGNNNNALTLPKPATSSSSASLLQLATLAATSDGSDGPLPAENALAASAGEQPMLTSLQLRCAEQLNKLGWGKKLVLIEGVRNAHGPLICRAAFQMQGKDVLDVWAEGFGL</sequence>
<dbReference type="AlphaFoldDB" id="M5GEP4"/>
<dbReference type="OrthoDB" id="273452at2759"/>
<dbReference type="SUPFAM" id="SSF53474">
    <property type="entry name" value="alpha/beta-Hydrolases"/>
    <property type="match status" value="1"/>
</dbReference>
<evidence type="ECO:0000256" key="1">
    <source>
        <dbReference type="ARBA" id="ARBA00007920"/>
    </source>
</evidence>
<keyword evidence="3" id="KW-0812">Transmembrane</keyword>
<keyword evidence="3" id="KW-1133">Transmembrane helix</keyword>
<dbReference type="Proteomes" id="UP000030653">
    <property type="component" value="Unassembled WGS sequence"/>
</dbReference>
<dbReference type="RefSeq" id="XP_040630347.1">
    <property type="nucleotide sequence ID" value="XM_040774923.1"/>
</dbReference>
<evidence type="ECO:0000313" key="6">
    <source>
        <dbReference type="Proteomes" id="UP000030653"/>
    </source>
</evidence>
<organism evidence="5 6">
    <name type="scientific">Dacryopinax primogenitus (strain DJM 731)</name>
    <name type="common">Brown rot fungus</name>
    <dbReference type="NCBI Taxonomy" id="1858805"/>
    <lineage>
        <taxon>Eukaryota</taxon>
        <taxon>Fungi</taxon>
        <taxon>Dikarya</taxon>
        <taxon>Basidiomycota</taxon>
        <taxon>Agaricomycotina</taxon>
        <taxon>Dacrymycetes</taxon>
        <taxon>Dacrymycetales</taxon>
        <taxon>Dacrymycetaceae</taxon>
        <taxon>Dacryopinax</taxon>
    </lineage>
</organism>
<dbReference type="Pfam" id="PF05057">
    <property type="entry name" value="DUF676"/>
    <property type="match status" value="1"/>
</dbReference>
<keyword evidence="3" id="KW-0472">Membrane</keyword>
<keyword evidence="6" id="KW-1185">Reference proteome</keyword>
<dbReference type="Gene3D" id="3.40.50.1820">
    <property type="entry name" value="alpha/beta hydrolase"/>
    <property type="match status" value="1"/>
</dbReference>
<dbReference type="PANTHER" id="PTHR12482:SF62">
    <property type="entry name" value="LIPASE ROG1-RELATED"/>
    <property type="match status" value="1"/>
</dbReference>
<comment type="similarity">
    <text evidence="1">Belongs to the putative lipase ROG1 family.</text>
</comment>
<dbReference type="GeneID" id="63689985"/>
<evidence type="ECO:0000259" key="4">
    <source>
        <dbReference type="Pfam" id="PF05057"/>
    </source>
</evidence>
<gene>
    <name evidence="5" type="ORF">DACRYDRAFT_49650</name>
</gene>
<feature type="compositionally biased region" description="Polar residues" evidence="2">
    <location>
        <begin position="356"/>
        <end position="369"/>
    </location>
</feature>
<evidence type="ECO:0000313" key="5">
    <source>
        <dbReference type="EMBL" id="EJU03453.1"/>
    </source>
</evidence>
<evidence type="ECO:0000256" key="2">
    <source>
        <dbReference type="SAM" id="MobiDB-lite"/>
    </source>
</evidence>
<proteinExistence type="inferred from homology"/>
<protein>
    <submittedName>
        <fullName evidence="5">DUF676-domain-containing protein</fullName>
    </submittedName>
</protein>
<dbReference type="EMBL" id="JH795859">
    <property type="protein sequence ID" value="EJU03453.1"/>
    <property type="molecule type" value="Genomic_DNA"/>
</dbReference>
<feature type="transmembrane region" description="Helical" evidence="3">
    <location>
        <begin position="292"/>
        <end position="317"/>
    </location>
</feature>
<dbReference type="STRING" id="1858805.M5GEP4"/>
<evidence type="ECO:0000256" key="3">
    <source>
        <dbReference type="SAM" id="Phobius"/>
    </source>
</evidence>
<dbReference type="InterPro" id="IPR044294">
    <property type="entry name" value="Lipase-like"/>
</dbReference>
<name>M5GEP4_DACPD</name>
<dbReference type="InterPro" id="IPR029058">
    <property type="entry name" value="AB_hydrolase_fold"/>
</dbReference>
<accession>M5GEP4</accession>